<dbReference type="AlphaFoldDB" id="A0A4Z1CYX9"/>
<dbReference type="SUPFAM" id="SSF82784">
    <property type="entry name" value="OsmC-like"/>
    <property type="match status" value="1"/>
</dbReference>
<dbReference type="GeneID" id="91534466"/>
<dbReference type="InterPro" id="IPR003718">
    <property type="entry name" value="OsmC/Ohr_fam"/>
</dbReference>
<accession>A0A4Z1CYX9</accession>
<proteinExistence type="predicted"/>
<gene>
    <name evidence="1" type="ORF">E5082_30810</name>
</gene>
<dbReference type="InterPro" id="IPR036102">
    <property type="entry name" value="OsmC/Ohrsf"/>
</dbReference>
<name>A0A4Z1CYX9_STRGP</name>
<reference evidence="1 2" key="1">
    <citation type="submission" date="2019-04" db="EMBL/GenBank/DDBJ databases">
        <title>Streptomyces sp. nov. Bv016 isolated from bark of Buahinia variegata.</title>
        <authorList>
            <person name="Kanchanasin P."/>
            <person name="Tanasupawat S."/>
            <person name="Yuki M."/>
            <person name="Kudo T."/>
        </authorList>
    </citation>
    <scope>NUCLEOTIDE SEQUENCE [LARGE SCALE GENOMIC DNA]</scope>
    <source>
        <strain evidence="1 2">JCM 4765</strain>
    </source>
</reference>
<organism evidence="1 2">
    <name type="scientific">Streptomyces griseoluteus</name>
    <dbReference type="NCBI Taxonomy" id="29306"/>
    <lineage>
        <taxon>Bacteria</taxon>
        <taxon>Bacillati</taxon>
        <taxon>Actinomycetota</taxon>
        <taxon>Actinomycetes</taxon>
        <taxon>Kitasatosporales</taxon>
        <taxon>Streptomycetaceae</taxon>
        <taxon>Streptomyces</taxon>
    </lineage>
</organism>
<dbReference type="Pfam" id="PF02566">
    <property type="entry name" value="OsmC"/>
    <property type="match status" value="1"/>
</dbReference>
<comment type="caution">
    <text evidence="1">The sequence shown here is derived from an EMBL/GenBank/DDBJ whole genome shotgun (WGS) entry which is preliminary data.</text>
</comment>
<protein>
    <submittedName>
        <fullName evidence="1">OsmC family peroxiredoxin</fullName>
    </submittedName>
</protein>
<keyword evidence="2" id="KW-1185">Reference proteome</keyword>
<dbReference type="Gene3D" id="3.30.300.20">
    <property type="match status" value="1"/>
</dbReference>
<dbReference type="EMBL" id="SRRU01000016">
    <property type="protein sequence ID" value="TGN74253.1"/>
    <property type="molecule type" value="Genomic_DNA"/>
</dbReference>
<dbReference type="RefSeq" id="WP_135794511.1">
    <property type="nucleotide sequence ID" value="NZ_BNBQ01000016.1"/>
</dbReference>
<evidence type="ECO:0000313" key="2">
    <source>
        <dbReference type="Proteomes" id="UP000298513"/>
    </source>
</evidence>
<dbReference type="Proteomes" id="UP000298513">
    <property type="component" value="Unassembled WGS sequence"/>
</dbReference>
<evidence type="ECO:0000313" key="1">
    <source>
        <dbReference type="EMBL" id="TGN74253.1"/>
    </source>
</evidence>
<dbReference type="InterPro" id="IPR015946">
    <property type="entry name" value="KH_dom-like_a/b"/>
</dbReference>
<sequence length="136" mass="14437">MPEIGVSLRPVDGSVVVGQARDHTLTIDRPKEKEGTDAGPMGGELLLLALGGCYVSTFLAALKAEDPQADASEISFQVDGSLVSAPARFSEITVQVSAPAALQDLISKPLLKAERGCIVHNSIRGAITVRFTHEWR</sequence>